<reference evidence="2 3" key="1">
    <citation type="submission" date="2020-07" db="EMBL/GenBank/DDBJ databases">
        <title>Mycobacterium kansasii (former subtype) with zoonotic potential isolated from diseased indoor pet cat, Japan.</title>
        <authorList>
            <person name="Fukano H."/>
            <person name="Terazono T."/>
            <person name="Hoshino Y."/>
        </authorList>
    </citation>
    <scope>NUCLEOTIDE SEQUENCE [LARGE SCALE GENOMIC DNA]</scope>
    <source>
        <strain evidence="2 3">Kuro-I</strain>
    </source>
</reference>
<accession>A0A7G1IQL2</accession>
<organism evidence="2 3">
    <name type="scientific">Mycobacterium kansasii</name>
    <dbReference type="NCBI Taxonomy" id="1768"/>
    <lineage>
        <taxon>Bacteria</taxon>
        <taxon>Bacillati</taxon>
        <taxon>Actinomycetota</taxon>
        <taxon>Actinomycetes</taxon>
        <taxon>Mycobacteriales</taxon>
        <taxon>Mycobacteriaceae</taxon>
        <taxon>Mycobacterium</taxon>
    </lineage>
</organism>
<feature type="compositionally biased region" description="Basic and acidic residues" evidence="1">
    <location>
        <begin position="1"/>
        <end position="11"/>
    </location>
</feature>
<evidence type="ECO:0000256" key="1">
    <source>
        <dbReference type="SAM" id="MobiDB-lite"/>
    </source>
</evidence>
<name>A0A7G1IQL2_MYCKA</name>
<protein>
    <submittedName>
        <fullName evidence="2">Uncharacterized protein</fullName>
    </submittedName>
</protein>
<gene>
    <name evidence="2" type="ORF">NIIDMKKI_76880</name>
</gene>
<keyword evidence="3" id="KW-1185">Reference proteome</keyword>
<proteinExistence type="predicted"/>
<sequence length="140" mass="15096">MQDVEHPRDTGFLDTAQPQGAGQDSLAHLLGQRALRVDECQRHLAIQRGVQRLPEPQMRCAAVEDKQTVAAVGNAGAWNQVDVVPRHRRFRATLAWRIERNRPAGIGVAVEPVGPAGPRPGTPIGVGGNVGLKVVGNRPR</sequence>
<dbReference type="EMBL" id="AP023343">
    <property type="protein sequence ID" value="BCI92482.1"/>
    <property type="molecule type" value="Genomic_DNA"/>
</dbReference>
<dbReference type="Proteomes" id="UP000516380">
    <property type="component" value="Chromosome"/>
</dbReference>
<dbReference type="AlphaFoldDB" id="A0A7G1IQL2"/>
<evidence type="ECO:0000313" key="2">
    <source>
        <dbReference type="EMBL" id="BCI92482.1"/>
    </source>
</evidence>
<feature type="region of interest" description="Disordered" evidence="1">
    <location>
        <begin position="1"/>
        <end position="20"/>
    </location>
</feature>
<evidence type="ECO:0000313" key="3">
    <source>
        <dbReference type="Proteomes" id="UP000516380"/>
    </source>
</evidence>